<dbReference type="Pfam" id="PF00501">
    <property type="entry name" value="AMP-binding"/>
    <property type="match status" value="3"/>
</dbReference>
<dbReference type="InterPro" id="IPR036736">
    <property type="entry name" value="ACP-like_sf"/>
</dbReference>
<dbReference type="InterPro" id="IPR042099">
    <property type="entry name" value="ANL_N_sf"/>
</dbReference>
<dbReference type="PANTHER" id="PTHR45527">
    <property type="entry name" value="NONRIBOSOMAL PEPTIDE SYNTHETASE"/>
    <property type="match status" value="1"/>
</dbReference>
<dbReference type="InterPro" id="IPR045851">
    <property type="entry name" value="AMP-bd_C_sf"/>
</dbReference>
<feature type="region of interest" description="Disordered" evidence="4">
    <location>
        <begin position="4089"/>
        <end position="4110"/>
    </location>
</feature>
<keyword evidence="7" id="KW-1185">Reference proteome</keyword>
<evidence type="ECO:0000256" key="3">
    <source>
        <dbReference type="ARBA" id="ARBA00022553"/>
    </source>
</evidence>
<dbReference type="InterPro" id="IPR000873">
    <property type="entry name" value="AMP-dep_synth/lig_dom"/>
</dbReference>
<feature type="domain" description="Carrier" evidence="5">
    <location>
        <begin position="978"/>
        <end position="1052"/>
    </location>
</feature>
<feature type="domain" description="Carrier" evidence="5">
    <location>
        <begin position="3031"/>
        <end position="3105"/>
    </location>
</feature>
<dbReference type="SUPFAM" id="SSF56801">
    <property type="entry name" value="Acetyl-CoA synthetase-like"/>
    <property type="match status" value="3"/>
</dbReference>
<feature type="region of interest" description="Disordered" evidence="4">
    <location>
        <begin position="2061"/>
        <end position="2080"/>
    </location>
</feature>
<dbReference type="Proteomes" id="UP001566476">
    <property type="component" value="Unassembled WGS sequence"/>
</dbReference>
<dbReference type="Gene3D" id="3.40.50.1820">
    <property type="entry name" value="alpha/beta hydrolase"/>
    <property type="match status" value="1"/>
</dbReference>
<reference evidence="6 7" key="1">
    <citation type="submission" date="2024-07" db="EMBL/GenBank/DDBJ databases">
        <authorList>
            <person name="Thanompreechachai J."/>
            <person name="Duangmal K."/>
        </authorList>
    </citation>
    <scope>NUCLEOTIDE SEQUENCE [LARGE SCALE GENOMIC DNA]</scope>
    <source>
        <strain evidence="6 7">TBRC 1896</strain>
    </source>
</reference>
<evidence type="ECO:0000313" key="6">
    <source>
        <dbReference type="EMBL" id="MEZ0492088.1"/>
    </source>
</evidence>
<organism evidence="6 7">
    <name type="scientific">Kineococcus mangrovi</name>
    <dbReference type="NCBI Taxonomy" id="1660183"/>
    <lineage>
        <taxon>Bacteria</taxon>
        <taxon>Bacillati</taxon>
        <taxon>Actinomycetota</taxon>
        <taxon>Actinomycetes</taxon>
        <taxon>Kineosporiales</taxon>
        <taxon>Kineosporiaceae</taxon>
        <taxon>Kineococcus</taxon>
    </lineage>
</organism>
<evidence type="ECO:0000256" key="4">
    <source>
        <dbReference type="SAM" id="MobiDB-lite"/>
    </source>
</evidence>
<dbReference type="RefSeq" id="WP_370718136.1">
    <property type="nucleotide sequence ID" value="NZ_JBGGTQ010000003.1"/>
</dbReference>
<dbReference type="CDD" id="cd05930">
    <property type="entry name" value="A_NRPS"/>
    <property type="match status" value="3"/>
</dbReference>
<dbReference type="InterPro" id="IPR010071">
    <property type="entry name" value="AA_adenyl_dom"/>
</dbReference>
<dbReference type="InterPro" id="IPR001031">
    <property type="entry name" value="Thioesterase"/>
</dbReference>
<dbReference type="Gene3D" id="2.30.38.10">
    <property type="entry name" value="Luciferase, Domain 3"/>
    <property type="match status" value="2"/>
</dbReference>
<dbReference type="InterPro" id="IPR029058">
    <property type="entry name" value="AB_hydrolase_fold"/>
</dbReference>
<evidence type="ECO:0000256" key="2">
    <source>
        <dbReference type="ARBA" id="ARBA00022450"/>
    </source>
</evidence>
<feature type="region of interest" description="Disordered" evidence="4">
    <location>
        <begin position="1052"/>
        <end position="1072"/>
    </location>
</feature>
<dbReference type="EMBL" id="JBGGTQ010000003">
    <property type="protein sequence ID" value="MEZ0492088.1"/>
    <property type="molecule type" value="Genomic_DNA"/>
</dbReference>
<dbReference type="InterPro" id="IPR001242">
    <property type="entry name" value="Condensation_dom"/>
</dbReference>
<proteinExistence type="predicted"/>
<dbReference type="Pfam" id="PF13193">
    <property type="entry name" value="AMP-binding_C"/>
    <property type="match status" value="3"/>
</dbReference>
<dbReference type="Pfam" id="PF00975">
    <property type="entry name" value="Thioesterase"/>
    <property type="match status" value="1"/>
</dbReference>
<dbReference type="SUPFAM" id="SSF47336">
    <property type="entry name" value="ACP-like"/>
    <property type="match status" value="4"/>
</dbReference>
<name>A0ABV4I306_9ACTN</name>
<keyword evidence="2" id="KW-0596">Phosphopantetheine</keyword>
<feature type="domain" description="Carrier" evidence="5">
    <location>
        <begin position="1981"/>
        <end position="2058"/>
    </location>
</feature>
<dbReference type="InterPro" id="IPR023213">
    <property type="entry name" value="CAT-like_dom_sf"/>
</dbReference>
<dbReference type="NCBIfam" id="NF003417">
    <property type="entry name" value="PRK04813.1"/>
    <property type="match status" value="3"/>
</dbReference>
<comment type="cofactor">
    <cofactor evidence="1">
        <name>pantetheine 4'-phosphate</name>
        <dbReference type="ChEBI" id="CHEBI:47942"/>
    </cofactor>
</comment>
<dbReference type="PANTHER" id="PTHR45527:SF1">
    <property type="entry name" value="FATTY ACID SYNTHASE"/>
    <property type="match status" value="1"/>
</dbReference>
<dbReference type="InterPro" id="IPR020806">
    <property type="entry name" value="PKS_PP-bd"/>
</dbReference>
<dbReference type="PROSITE" id="PS00455">
    <property type="entry name" value="AMP_BINDING"/>
    <property type="match status" value="3"/>
</dbReference>
<dbReference type="Gene3D" id="3.40.50.980">
    <property type="match status" value="4"/>
</dbReference>
<dbReference type="Gene3D" id="3.40.50.12780">
    <property type="entry name" value="N-terminal domain of ligase-like"/>
    <property type="match status" value="1"/>
</dbReference>
<dbReference type="InterPro" id="IPR009081">
    <property type="entry name" value="PP-bd_ACP"/>
</dbReference>
<gene>
    <name evidence="6" type="ORF">AB2L28_07540</name>
</gene>
<comment type="caution">
    <text evidence="6">The sequence shown here is derived from an EMBL/GenBank/DDBJ whole genome shotgun (WGS) entry which is preliminary data.</text>
</comment>
<dbReference type="SMART" id="SM00823">
    <property type="entry name" value="PKS_PP"/>
    <property type="match status" value="4"/>
</dbReference>
<feature type="compositionally biased region" description="Basic and acidic residues" evidence="4">
    <location>
        <begin position="4101"/>
        <end position="4110"/>
    </location>
</feature>
<dbReference type="SUPFAM" id="SSF53474">
    <property type="entry name" value="alpha/beta-Hydrolases"/>
    <property type="match status" value="1"/>
</dbReference>
<evidence type="ECO:0000313" key="7">
    <source>
        <dbReference type="Proteomes" id="UP001566476"/>
    </source>
</evidence>
<dbReference type="SUPFAM" id="SSF52777">
    <property type="entry name" value="CoA-dependent acyltransferases"/>
    <property type="match status" value="10"/>
</dbReference>
<dbReference type="Gene3D" id="3.30.559.30">
    <property type="entry name" value="Nonribosomal peptide synthetase, condensation domain"/>
    <property type="match status" value="5"/>
</dbReference>
<dbReference type="PROSITE" id="PS00012">
    <property type="entry name" value="PHOSPHOPANTETHEINE"/>
    <property type="match status" value="3"/>
</dbReference>
<dbReference type="Gene3D" id="3.30.559.10">
    <property type="entry name" value="Chloramphenicol acetyltransferase-like domain"/>
    <property type="match status" value="5"/>
</dbReference>
<dbReference type="InterPro" id="IPR020845">
    <property type="entry name" value="AMP-binding_CS"/>
</dbReference>
<dbReference type="Gene3D" id="1.10.1200.10">
    <property type="entry name" value="ACP-like"/>
    <property type="match status" value="3"/>
</dbReference>
<dbReference type="Pfam" id="PF00668">
    <property type="entry name" value="Condensation"/>
    <property type="match status" value="5"/>
</dbReference>
<sequence length="4413" mass="462881">MDPTRTGLPLTAAQLGIWNAQRLDPASRDYLVGEVLEVRSERPVDVDAFAEAVRRTVDEAETLRVRVHETPDGPRQVVDPAPATGPDVIDLRGESDPRLLAETLVEAERARASEACRAVVDRELHTHVLLRLSDTEVWCVQLYHHLVVDGYSAAVLTRRVAAHHTALVTGRPVAPCTFGTLEQVVAADAAYRAGERAGVDREHWRRALSPLPTDRAGLVPLAGPDAARRTLRSRAVLGVEQVQRLHAVAEGLRSTWADVLIAGYAGFLHRWHGWRDVVLALPVMARSGVLLRTPAMAVNVLPLRVRVEGQDTAADLVARVGEDLTTLRRHQRYRGEDLPADLGDPRAADLLHGVGINVKAFDLHFDFAGARGELRNVAGGPPEDLGLTVTPLPGGELLLGFEVAAAGTDQISLDRRTEALVHVLDRFLGLGGPDEAATGVSLADVELLTPQRRTQVLAERAVPGAGPLVPGAVPEHPVDALVRLALADPDAPALTAGAVRWSRGELAQRVHRLARVLRLRGLGPDDVVALALPRTGDLVVALLAVLEAGAAFLPLDLTHPPTRRRELVVESGAVLVLGAEQDCPVPVLGLDGTGDGDATPVRPEELAAPRHPEHLAYVTCTSGSTGRPKAVGTRVGGLTALLQHQRGTVHADAAARAGHRLRTAHSASFAFDAAIDQLLWLLTGHEVHLYDEDVVRDAAALVRALRADAVDVLDTTPAMAGQLLDHGLFADAAPLSTVLVGGEAVPAALWRRLADAAGAAGAVVWNVYGPTEATVDALLGRVEGPDVVVGGPLAGTRAHLLDETLRPVPDGQRGELYLAGPHLARGYLDRPGASAERFVADPFGAPGERLYRTGDLARWVPGRGLQVLGRGDGQVKVRGHRVELGEVETALGALPGVAAAAAVVRTDGPAPRLVGYVVPTGARELTGTVLRTELTGVVPDHLVPAAVVVLDVLPLTGNGKLDRAALPAPQRVPTSGGVVRTPAEEAVCRVVGQVLGVPAVGPEDDFFALGGDSISAISVSARLRADGLDLRPREVLARRDLALTAATARPLVGAPDGGPGAAPAAPAAQDHGVGRVEAPPVVRDLLAATPDAAALVGYAQWTVLEVEETTQEQVGVAVQALLDHHDALRLVLRAGTRELFVRAPGAVRARDLVSVTDAGDLPEAGARAAATLDPRRGHVLHVVLVPGADRARLVVAVHHLAVDGASWRTLLPDLAAACADARRGAAPRLAPVASSWPQHTAALAEQGRTGARGDEVEHWRGVLAGGDDVLGARVLDPVRDTAATLRTERTTTPAPLARPLLDDLPRAYRCGPDHVLLAALVLALTAWRDGAGTSALVGLEGHGRDAEAGLDTSRTLGWFTTEFPVRVPTTAIGTPATLLDALGGGPAAGRLLRAAKEAVVTTPGAGTGFGVLRRLDPRTTPEFSARPTPQVLLNYLGNAPSDLSVAEPAAKSLTECLVVNVVVTPEGALDVEWSVAGNVLDAAETAALQEHWHEAVAALAVHAGRSAGGLSPSDTTADLTQDDLDSLEATHGPLDDVLPLTPLQEGLLFHAVLAAEGGAADAYGLAARLDLAGDLHPDGVRAALDTVLARHPNLGGAFVPDLLDVPVQVLPRDPRVGWRSLDLSALPARAAQRAARAVEDELAADTPAVTAAPLLRAVLVRLPEESGRARHHLLLGTHHLVTDGWSTPVVVAELLTLLRGGTLPAPADVRVHLRALAGHDRAGDREFWAAQLAGLARPTLLAPSPAGPGSVETVPVPVPAGVESFARDHGLTLTTLVQGCWAAVLAESTGDPDVVFGAVVSGRPAHLTGVERMVGLFSNTVPVRVRLDPDRPLLEQFPALQENRFAAQEHELTSLAEIERDTGLGRLFDTLLVVENFPAAAPHDGADPELLGIVNRGGTHYPLTLLVLPGGDLAVQLQHDPAAVDVERARALVDRFAALLAGLLEGPGAGPALDLGPRPGVVEAPAAGERTALDRPAAPGPHGPGPVEVVRAEFAAVLPVAAPALVGAEDDFFALGGHSLLALRLVSRLRRRGVVVRVADVFDARTPLALAAVAGVGGAPADAPSPALAPAPVPPTATGDPLSPAQERLWFLHRLEGPSTSYDVPLLLRLRAPGPALDVPALRAAWADVLERHAVLRTTYPEVSGVATRRVLDPGAVRELQVHDTTPEEVPAVTRAVLADPVDLTTTAPARAHLLRTGPREALLVLVVHHIAVDESSFAPLLADLDVALTARRAGTAPRWSTVAPSDLEHARRQRAAAGDPAGEEFWRSELADLPAELDLPVDRPRPDSPAHRGRVLQQDLPAAVRHEITALATAHGVSPLMVLQSAVAATWQALGAGDDVPLGTTVTQREDEDEPRAVGYRVNTLVVRCDLTDHPTFSAVLHRVRRAVLDAVQHAAVPFERVVELLDPPRSPARAPLFQTLVSHEVLPAEPPRLGDLETAVVTPEVDTSRFDTAWWLVDGPGGSAIRLVVDADLFEAPTARFLLDAVLRLLTQAVAEPERGVHEHALAGTAQRTDPPRRPELPAGVAVDFATQVARIPDAEALVADGVSLSYAELGARVDALAARLVAAGAGPERLVAVGVPRGADLVVSLLAVLRVGAAYLPLDVDHPRDRLEQVLTDARPLCLLTGPGTPAAIGALVPDVPVVAVDAPAAAGTVGERRTPDGVVLPPPPPAGEHLAYVLHTSGSTGRPKGVLVTTANLASFAATVVADGWVGPGDRLVAVTTVSFDIAVLELLLPLTTGASVVLADRRTVRDPDALHDLLAAQRATVVQATPSLWRPLVEHERAAELGGVRALVGGEALPEDLAAQLLSVCGGVRNVYGPTEVTVWATGARLRAGEPVTIGEPWTDVRVRVLDAGLREVPDGVAGELHLGGAQVARGYLDRPGLTATRFVADPGAAGERLYRTGDLVRRRHGRLEFLRRVDDQVKVRGFRIELGDVETALSRVEGVARAAATVRADESGAGRLLGHVVLDPGVAPQGERVRAAVAEVLPEYMVPQVVTVLDDLPLTLNGKVDRRRLPVPQDAAVVGRRPGTAVEQLVCTLVDGLLHRSGAGPDDTFFGLGGDSISSVRLVAALRDNGWAVRVADVFERPTLGDLAGLAEPVRADAPRAEEVGSARPGPTREQRARLDRLSPGWRETLPLGPLQEGMYFQSVTEPGADRYLVQHALDLAPGYDATAWRRAVGGLLLRHDALRAGFTHTGFDGPVQFVAAPGPVPFREVDVDGPAAACDLAAAEFTAGFDLAAPPLVRFVLARFPDGRARLLFTQHHLLTDAWSQGILLTELLRLHDAARGGRDVETELPPAPQVRAHLERVAGIDTVAAQHRWCEHLDGLEGPTLVGGAWGPGPEPDAVPLPHRRRRRVEDSTAGALTRKAREVGCTPSTVVAAAWGLTLRGLTGRDDVVFGSTVSGRDPEVPGVEEIVGLLLNTVPVRIATTPGEPVADLLRRTGSEQGLLSAHHQLGLGRLQRASGHPVLFDTLFVFRNLHRDPAARDVLLSASGVDAVEAVDGTHYALTLDVDPQLDGGAGLGVTLENRPDLVPDAVAEEVLDRFVTVLTRVLTPGARVADTAVAVAADERFTPEPVAVPGPGQAGGSVDALLRQRAADDPDGPALTCGDTRLSAAQVDTRVDRLARLLAARGAGAGTVVALALPRTADHVVAIFAVLRTGAAYLPLEAGASPERARRLVADAGADLVVGTADRCAPLRGADAELLLLDDPVLAEVLDGTRPAPAVADGAVAGPLCADQPAYVIYTSGSTGTPKGVVVGHRGLTTMFHNHAAEIFDPTTRAAGNRRLRIAHTVSFSFDMSWEELFWMLAGHEVHVVDEQARLDPARLVQHYREVGIDVVNVTPSYARELLAGGLLDGDRTPVLVLLGGEAVPPGLWDRLREQEGVEGYDLYGPTEFTVNALGSSVRDSATPCLGRPVRNARAHVLDSGLRPVPVGAVGELHLSGDGTAHGYLGRPGATAAAFVADPFAADGSRMYRTGDLVRRRPDGELQYLGRSDGQVKVRGFRIELGEVEAALARCPGVVQAAASVRTEGPAPRLVAHVVLAPGTTAPSDLRTAVRTWLPAHAVPSQVVVVEEMPLTPNGKLDRAALPAPAADRPARPPADDAERRVCEVVGEVLGLTEVDPDAGFSDLGGDSLTAMRLVAALEARTGTTVPVTDLLAQPTIAGIARRARAAGGPPASEALVVLRSEGRAEPVFCVHPAGGSAWPFAGFAAWSCADRPVLGLQLTAPEPETFDDLVDRYAALVRGRQPVGPYHLLGYSFGGNVALALAERLTATGAEVAFVGVLDAAPVDGSPRAVTTPVDPAWPAAVQRAHRTCVRLLAEAGPPEFGGEVTLVTAGVPAPPHDGEGPAAVTAAWSRAHRGPLVTHHVPHDHDGLVSDAGWADVVPLLDAALAVRPQEDTTNGDAR</sequence>
<dbReference type="NCBIfam" id="TIGR01733">
    <property type="entry name" value="AA-adenyl-dom"/>
    <property type="match status" value="3"/>
</dbReference>
<dbReference type="PROSITE" id="PS50075">
    <property type="entry name" value="CARRIER"/>
    <property type="match status" value="4"/>
</dbReference>
<dbReference type="InterPro" id="IPR025110">
    <property type="entry name" value="AMP-bd_C"/>
</dbReference>
<dbReference type="Pfam" id="PF00550">
    <property type="entry name" value="PP-binding"/>
    <property type="match status" value="4"/>
</dbReference>
<dbReference type="InterPro" id="IPR006162">
    <property type="entry name" value="Ppantetheine_attach_site"/>
</dbReference>
<dbReference type="Gene3D" id="3.30.300.30">
    <property type="match status" value="3"/>
</dbReference>
<keyword evidence="3" id="KW-0597">Phosphoprotein</keyword>
<evidence type="ECO:0000259" key="5">
    <source>
        <dbReference type="PROSITE" id="PS50075"/>
    </source>
</evidence>
<evidence type="ECO:0000256" key="1">
    <source>
        <dbReference type="ARBA" id="ARBA00001957"/>
    </source>
</evidence>
<feature type="domain" description="Carrier" evidence="5">
    <location>
        <begin position="4105"/>
        <end position="4180"/>
    </location>
</feature>
<protein>
    <submittedName>
        <fullName evidence="6">Amino acid adenylation domain-containing protein</fullName>
    </submittedName>
</protein>
<accession>A0ABV4I306</accession>